<dbReference type="InterPro" id="IPR018979">
    <property type="entry name" value="FERM_N"/>
</dbReference>
<evidence type="ECO:0000313" key="3">
    <source>
        <dbReference type="EMBL" id="VDD77555.1"/>
    </source>
</evidence>
<dbReference type="OrthoDB" id="6274491at2759"/>
<dbReference type="PROSITE" id="PS50057">
    <property type="entry name" value="FERM_3"/>
    <property type="match status" value="1"/>
</dbReference>
<feature type="compositionally biased region" description="Low complexity" evidence="1">
    <location>
        <begin position="118"/>
        <end position="133"/>
    </location>
</feature>
<proteinExistence type="predicted"/>
<dbReference type="InterPro" id="IPR029071">
    <property type="entry name" value="Ubiquitin-like_domsf"/>
</dbReference>
<name>A0A0R3U9F9_MESCO</name>
<organism evidence="3 4">
    <name type="scientific">Mesocestoides corti</name>
    <name type="common">Flatworm</name>
    <dbReference type="NCBI Taxonomy" id="53468"/>
    <lineage>
        <taxon>Eukaryota</taxon>
        <taxon>Metazoa</taxon>
        <taxon>Spiralia</taxon>
        <taxon>Lophotrochozoa</taxon>
        <taxon>Platyhelminthes</taxon>
        <taxon>Cestoda</taxon>
        <taxon>Eucestoda</taxon>
        <taxon>Cyclophyllidea</taxon>
        <taxon>Mesocestoididae</taxon>
        <taxon>Mesocestoides</taxon>
    </lineage>
</organism>
<dbReference type="AlphaFoldDB" id="A0A0R3U9F9"/>
<dbReference type="EMBL" id="UXSR01000850">
    <property type="protein sequence ID" value="VDD77555.1"/>
    <property type="molecule type" value="Genomic_DNA"/>
</dbReference>
<reference evidence="3 4" key="1">
    <citation type="submission" date="2018-10" db="EMBL/GenBank/DDBJ databases">
        <authorList>
            <consortium name="Pathogen Informatics"/>
        </authorList>
    </citation>
    <scope>NUCLEOTIDE SEQUENCE [LARGE SCALE GENOMIC DNA]</scope>
</reference>
<feature type="domain" description="FERM" evidence="2">
    <location>
        <begin position="194"/>
        <end position="273"/>
    </location>
</feature>
<feature type="compositionally biased region" description="Polar residues" evidence="1">
    <location>
        <begin position="32"/>
        <end position="49"/>
    </location>
</feature>
<dbReference type="InterPro" id="IPR000299">
    <property type="entry name" value="FERM_domain"/>
</dbReference>
<dbReference type="Gene3D" id="3.10.20.90">
    <property type="entry name" value="Phosphatidylinositol 3-kinase Catalytic Subunit, Chain A, domain 1"/>
    <property type="match status" value="1"/>
</dbReference>
<feature type="region of interest" description="Disordered" evidence="1">
    <location>
        <begin position="105"/>
        <end position="151"/>
    </location>
</feature>
<feature type="compositionally biased region" description="Polar residues" evidence="1">
    <location>
        <begin position="141"/>
        <end position="151"/>
    </location>
</feature>
<dbReference type="CDD" id="cd01765">
    <property type="entry name" value="FERM_F0_F1"/>
    <property type="match status" value="1"/>
</dbReference>
<protein>
    <recommendedName>
        <fullName evidence="2">FERM domain-containing protein</fullName>
    </recommendedName>
</protein>
<dbReference type="Proteomes" id="UP000267029">
    <property type="component" value="Unassembled WGS sequence"/>
</dbReference>
<dbReference type="SUPFAM" id="SSF54236">
    <property type="entry name" value="Ubiquitin-like"/>
    <property type="match status" value="1"/>
</dbReference>
<accession>A0A0R3U9F9</accession>
<evidence type="ECO:0000259" key="2">
    <source>
        <dbReference type="PROSITE" id="PS50057"/>
    </source>
</evidence>
<dbReference type="STRING" id="53468.A0A0R3U9F9"/>
<dbReference type="Pfam" id="PF09379">
    <property type="entry name" value="FERM_N"/>
    <property type="match status" value="1"/>
</dbReference>
<gene>
    <name evidence="3" type="ORF">MCOS_LOCUS3558</name>
</gene>
<sequence length="273" mass="30286">MVLDKSERPTFCPFEFYHHDALMFEFPGLRGSQASPSPSNGTFQSSRLSSRPPVGPSGKAMQQAYRHYDYNSSSYKPWNAEISGQVHETQNDYVGTLRAGSALSIDNSAAGDRTPLPRARNQSALRSRSQSLSKPRFWTPQVESSPVKQTGNTSGVNGLYQKFLASFRRNKNQQTGNQDVGAAGGHATSLTDTVSALVLLLDGEEVSLNVNKRVLGIELIKRICDGQDIIETDYFGITYTDKKLGTWVRVTMFNKHFILISFFFQTAANLFVI</sequence>
<evidence type="ECO:0000256" key="1">
    <source>
        <dbReference type="SAM" id="MobiDB-lite"/>
    </source>
</evidence>
<feature type="region of interest" description="Disordered" evidence="1">
    <location>
        <begin position="32"/>
        <end position="61"/>
    </location>
</feature>
<evidence type="ECO:0000313" key="4">
    <source>
        <dbReference type="Proteomes" id="UP000267029"/>
    </source>
</evidence>
<keyword evidence="4" id="KW-1185">Reference proteome</keyword>